<dbReference type="GO" id="GO:0030170">
    <property type="term" value="F:pyridoxal phosphate binding"/>
    <property type="evidence" value="ECO:0007669"/>
    <property type="project" value="InterPro"/>
</dbReference>
<dbReference type="GO" id="GO:0008483">
    <property type="term" value="F:transaminase activity"/>
    <property type="evidence" value="ECO:0007669"/>
    <property type="project" value="UniProtKB-KW"/>
</dbReference>
<accession>A0AAU9EJ19</accession>
<keyword evidence="4 6" id="KW-0808">Transferase</keyword>
<dbReference type="InterPro" id="IPR015424">
    <property type="entry name" value="PyrdxlP-dep_Trfase"/>
</dbReference>
<comment type="similarity">
    <text evidence="2 6">Belongs to the class-I pyridoxal-phosphate-dependent aminotransferase family.</text>
</comment>
<gene>
    <name evidence="8" type="ORF">FAK_22900</name>
</gene>
<dbReference type="Proteomes" id="UP001366166">
    <property type="component" value="Chromosome"/>
</dbReference>
<evidence type="ECO:0000259" key="7">
    <source>
        <dbReference type="Pfam" id="PF00155"/>
    </source>
</evidence>
<reference evidence="9" key="1">
    <citation type="journal article" date="2023" name="Arch. Microbiol.">
        <title>Desulfoferula mesophilus gen. nov. sp. nov., a mesophilic sulfate-reducing bacterium isolated from a brackish lake sediment.</title>
        <authorList>
            <person name="Watanabe T."/>
            <person name="Yabe T."/>
            <person name="Tsuji J.M."/>
            <person name="Fukui M."/>
        </authorList>
    </citation>
    <scope>NUCLEOTIDE SEQUENCE [LARGE SCALE GENOMIC DNA]</scope>
    <source>
        <strain evidence="9">12FAK</strain>
    </source>
</reference>
<dbReference type="EC" id="2.6.1.-" evidence="6"/>
<dbReference type="CDD" id="cd00609">
    <property type="entry name" value="AAT_like"/>
    <property type="match status" value="1"/>
</dbReference>
<evidence type="ECO:0000313" key="9">
    <source>
        <dbReference type="Proteomes" id="UP001366166"/>
    </source>
</evidence>
<dbReference type="Pfam" id="PF00155">
    <property type="entry name" value="Aminotran_1_2"/>
    <property type="match status" value="1"/>
</dbReference>
<dbReference type="SUPFAM" id="SSF53383">
    <property type="entry name" value="PLP-dependent transferases"/>
    <property type="match status" value="1"/>
</dbReference>
<dbReference type="AlphaFoldDB" id="A0AAU9EJ19"/>
<keyword evidence="9" id="KW-1185">Reference proteome</keyword>
<name>A0AAU9EJ19_9BACT</name>
<dbReference type="InterPro" id="IPR015421">
    <property type="entry name" value="PyrdxlP-dep_Trfase_major"/>
</dbReference>
<dbReference type="Gene3D" id="3.40.640.10">
    <property type="entry name" value="Type I PLP-dependent aspartate aminotransferase-like (Major domain)"/>
    <property type="match status" value="1"/>
</dbReference>
<organism evidence="8 9">
    <name type="scientific">Desulfoferula mesophila</name>
    <dbReference type="NCBI Taxonomy" id="3058419"/>
    <lineage>
        <taxon>Bacteria</taxon>
        <taxon>Pseudomonadati</taxon>
        <taxon>Thermodesulfobacteriota</taxon>
        <taxon>Desulfarculia</taxon>
        <taxon>Desulfarculales</taxon>
        <taxon>Desulfarculaceae</taxon>
        <taxon>Desulfoferula</taxon>
    </lineage>
</organism>
<keyword evidence="5" id="KW-0663">Pyridoxal phosphate</keyword>
<dbReference type="Gene3D" id="3.90.1150.10">
    <property type="entry name" value="Aspartate Aminotransferase, domain 1"/>
    <property type="match status" value="1"/>
</dbReference>
<dbReference type="GO" id="GO:0006520">
    <property type="term" value="P:amino acid metabolic process"/>
    <property type="evidence" value="ECO:0007669"/>
    <property type="project" value="InterPro"/>
</dbReference>
<sequence length="397" mass="43043">MQLSRRVMSIQPSPTLALNAKADALRAQGVDIVNFGAGQPDFPTPKHICEAAKKAIDDGFTRYTPVPGTPELKQAVIDKFKRDNGLDYAMDQVMINVGGKHSSYLIMQALLDEGDEVIVPAPYWVSYPPMVILAGGKPVIVPTKLENGFKLQLADLQKAVSDKTKAIFINSPSNPTGGVYSEAELRPLAEFCASKGVLIISDEMYEPILFDGRTFTATASLSPEVYANTVTLNGVSKAYAMTGWRIGYMGGPAELIKACSKIQSQSTSNPTSIAQKAAEEALNGPQEFVAERNQSFERRRDLIMDLISELPGVTCYRPEGSFYAFPSFKAYYGKKFEGKQITGSQDLADYLLDNASVAAVPGIAFGEDDCIRFSFAISDEQIKQGMASVKAALAKLT</sequence>
<dbReference type="RefSeq" id="WP_338599337.1">
    <property type="nucleotide sequence ID" value="NZ_AP028679.1"/>
</dbReference>
<evidence type="ECO:0000256" key="4">
    <source>
        <dbReference type="ARBA" id="ARBA00022679"/>
    </source>
</evidence>
<protein>
    <recommendedName>
        <fullName evidence="6">Aminotransferase</fullName>
        <ecNumber evidence="6">2.6.1.-</ecNumber>
    </recommendedName>
</protein>
<proteinExistence type="inferred from homology"/>
<dbReference type="EMBL" id="AP028679">
    <property type="protein sequence ID" value="BEQ15224.1"/>
    <property type="molecule type" value="Genomic_DNA"/>
</dbReference>
<dbReference type="FunFam" id="3.40.640.10:FF:000033">
    <property type="entry name" value="Aspartate aminotransferase"/>
    <property type="match status" value="1"/>
</dbReference>
<dbReference type="PANTHER" id="PTHR46383">
    <property type="entry name" value="ASPARTATE AMINOTRANSFERASE"/>
    <property type="match status" value="1"/>
</dbReference>
<dbReference type="PANTHER" id="PTHR46383:SF1">
    <property type="entry name" value="ASPARTATE AMINOTRANSFERASE"/>
    <property type="match status" value="1"/>
</dbReference>
<dbReference type="KEGG" id="dmp:FAK_22900"/>
<evidence type="ECO:0000256" key="1">
    <source>
        <dbReference type="ARBA" id="ARBA00001933"/>
    </source>
</evidence>
<dbReference type="InterPro" id="IPR015422">
    <property type="entry name" value="PyrdxlP-dep_Trfase_small"/>
</dbReference>
<dbReference type="InterPro" id="IPR050596">
    <property type="entry name" value="AspAT/PAT-like"/>
</dbReference>
<keyword evidence="3 6" id="KW-0032">Aminotransferase</keyword>
<evidence type="ECO:0000256" key="5">
    <source>
        <dbReference type="ARBA" id="ARBA00022898"/>
    </source>
</evidence>
<feature type="domain" description="Aminotransferase class I/classII large" evidence="7">
    <location>
        <begin position="31"/>
        <end position="387"/>
    </location>
</feature>
<evidence type="ECO:0000313" key="8">
    <source>
        <dbReference type="EMBL" id="BEQ15224.1"/>
    </source>
</evidence>
<evidence type="ECO:0000256" key="3">
    <source>
        <dbReference type="ARBA" id="ARBA00022576"/>
    </source>
</evidence>
<dbReference type="InterPro" id="IPR004839">
    <property type="entry name" value="Aminotransferase_I/II_large"/>
</dbReference>
<dbReference type="PROSITE" id="PS00105">
    <property type="entry name" value="AA_TRANSFER_CLASS_1"/>
    <property type="match status" value="1"/>
</dbReference>
<dbReference type="InterPro" id="IPR004838">
    <property type="entry name" value="NHTrfase_class1_PyrdxlP-BS"/>
</dbReference>
<evidence type="ECO:0000256" key="2">
    <source>
        <dbReference type="ARBA" id="ARBA00007441"/>
    </source>
</evidence>
<comment type="cofactor">
    <cofactor evidence="1 6">
        <name>pyridoxal 5'-phosphate</name>
        <dbReference type="ChEBI" id="CHEBI:597326"/>
    </cofactor>
</comment>
<evidence type="ECO:0000256" key="6">
    <source>
        <dbReference type="RuleBase" id="RU000481"/>
    </source>
</evidence>